<proteinExistence type="predicted"/>
<dbReference type="Proteomes" id="UP001215598">
    <property type="component" value="Unassembled WGS sequence"/>
</dbReference>
<keyword evidence="2" id="KW-1185">Reference proteome</keyword>
<gene>
    <name evidence="1" type="ORF">B0H16DRAFT_1690296</name>
</gene>
<name>A0AAD7J4V8_9AGAR</name>
<evidence type="ECO:0000313" key="1">
    <source>
        <dbReference type="EMBL" id="KAJ7755132.1"/>
    </source>
</evidence>
<evidence type="ECO:0000313" key="2">
    <source>
        <dbReference type="Proteomes" id="UP001215598"/>
    </source>
</evidence>
<organism evidence="1 2">
    <name type="scientific">Mycena metata</name>
    <dbReference type="NCBI Taxonomy" id="1033252"/>
    <lineage>
        <taxon>Eukaryota</taxon>
        <taxon>Fungi</taxon>
        <taxon>Dikarya</taxon>
        <taxon>Basidiomycota</taxon>
        <taxon>Agaricomycotina</taxon>
        <taxon>Agaricomycetes</taxon>
        <taxon>Agaricomycetidae</taxon>
        <taxon>Agaricales</taxon>
        <taxon>Marasmiineae</taxon>
        <taxon>Mycenaceae</taxon>
        <taxon>Mycena</taxon>
    </lineage>
</organism>
<dbReference type="AlphaFoldDB" id="A0AAD7J4V8"/>
<reference evidence="1" key="1">
    <citation type="submission" date="2023-03" db="EMBL/GenBank/DDBJ databases">
        <title>Massive genome expansion in bonnet fungi (Mycena s.s.) driven by repeated elements and novel gene families across ecological guilds.</title>
        <authorList>
            <consortium name="Lawrence Berkeley National Laboratory"/>
            <person name="Harder C.B."/>
            <person name="Miyauchi S."/>
            <person name="Viragh M."/>
            <person name="Kuo A."/>
            <person name="Thoen E."/>
            <person name="Andreopoulos B."/>
            <person name="Lu D."/>
            <person name="Skrede I."/>
            <person name="Drula E."/>
            <person name="Henrissat B."/>
            <person name="Morin E."/>
            <person name="Kohler A."/>
            <person name="Barry K."/>
            <person name="LaButti K."/>
            <person name="Morin E."/>
            <person name="Salamov A."/>
            <person name="Lipzen A."/>
            <person name="Mereny Z."/>
            <person name="Hegedus B."/>
            <person name="Baldrian P."/>
            <person name="Stursova M."/>
            <person name="Weitz H."/>
            <person name="Taylor A."/>
            <person name="Grigoriev I.V."/>
            <person name="Nagy L.G."/>
            <person name="Martin F."/>
            <person name="Kauserud H."/>
        </authorList>
    </citation>
    <scope>NUCLEOTIDE SEQUENCE</scope>
    <source>
        <strain evidence="1">CBHHK182m</strain>
    </source>
</reference>
<sequence>MLNLTINHQVQARGLHSCHFFAGWERMVIRHEILVAGRDTVPILRRPSDFGFMRSILSRIKGMHAAFLNGLNLDASVSSSETFNRGCKVELTLHFFPSTTKKTTESSSRIISGVRTSSNLTLSVSSMGGCAYIFLPSNAGEFFFNSGHGHLSTLHPKNLPLSTVSSKPLMLVPDSRFKRNLDSAPQNKGVTSSIRWCMSSMPILVPLVVRYKPTNEYFLRRRRQVEARDVA</sequence>
<accession>A0AAD7J4V8</accession>
<comment type="caution">
    <text evidence="1">The sequence shown here is derived from an EMBL/GenBank/DDBJ whole genome shotgun (WGS) entry which is preliminary data.</text>
</comment>
<protein>
    <submittedName>
        <fullName evidence="1">Uncharacterized protein</fullName>
    </submittedName>
</protein>
<dbReference type="EMBL" id="JARKIB010000050">
    <property type="protein sequence ID" value="KAJ7755132.1"/>
    <property type="molecule type" value="Genomic_DNA"/>
</dbReference>